<keyword evidence="4" id="KW-0175">Coiled coil</keyword>
<dbReference type="InterPro" id="IPR003593">
    <property type="entry name" value="AAA+_ATPase"/>
</dbReference>
<dbReference type="SMART" id="SM00382">
    <property type="entry name" value="AAA"/>
    <property type="match status" value="1"/>
</dbReference>
<dbReference type="InterPro" id="IPR032675">
    <property type="entry name" value="LRR_dom_sf"/>
</dbReference>
<dbReference type="PANTHER" id="PTHR36766">
    <property type="entry name" value="PLANT BROAD-SPECTRUM MILDEW RESISTANCE PROTEIN RPW8"/>
    <property type="match status" value="1"/>
</dbReference>
<evidence type="ECO:0000256" key="2">
    <source>
        <dbReference type="ARBA" id="ARBA00022737"/>
    </source>
</evidence>
<comment type="caution">
    <text evidence="6">The sequence shown here is derived from an EMBL/GenBank/DDBJ whole genome shotgun (WGS) entry which is preliminary data.</text>
</comment>
<comment type="similarity">
    <text evidence="1">Belongs to the disease resistance NB-LRR family.</text>
</comment>
<dbReference type="Pfam" id="PF05659">
    <property type="entry name" value="RPW8"/>
    <property type="match status" value="1"/>
</dbReference>
<dbReference type="AlphaFoldDB" id="A0A445M5E3"/>
<evidence type="ECO:0000259" key="5">
    <source>
        <dbReference type="PROSITE" id="PS51153"/>
    </source>
</evidence>
<dbReference type="InterPro" id="IPR027417">
    <property type="entry name" value="P-loop_NTPase"/>
</dbReference>
<evidence type="ECO:0000256" key="4">
    <source>
        <dbReference type="SAM" id="Coils"/>
    </source>
</evidence>
<dbReference type="InterPro" id="IPR042197">
    <property type="entry name" value="Apaf_helical"/>
</dbReference>
<sequence>MAEPFAGAAAGELLKGALEIIRSGYEFRPTLERSRETFDSLSSRVQKIKQLNRNLDSSTEEIDKLEALVRDGKELTDKYSKVTWWRFLCFPCYQCKLKASEDALTRHTTTIEPVHIRLGMMEIQSGIKIILQTLLMSGKENIGGAIEEPECIGMEQHLNKLKIELLKDGMSVLVLTGLPGSGKTTLAKKICWDTDIKGKFGVNIFVTVSKTPNLKSIVGTVFHGCRRPVPEFQSDDDAINRLRALLLSVGGNDKNPILLVLDDVWPGSEALVDKFTVQIPYYKILVTSRVAYPRFGTKILLGQLDHNQAVALFAHYAKLNDNSSYMPEEDLLHEIVRRCMGSPLVLKVTAGSLCGQPFEMWEKKKDRLQNQSKMEFSQTDLFCHLQRSLDALEDEFHIHEKVCFMDLGLFPEDQRIPVPALIDMWAELYELNNDGSNAMAIIHDLTTRNLINFIVTRKVSKDEDKYYNNHFVILHDLLRELAIRQSTEKPFEQDRLIIDITGNDFPEWWVGENQQGTIGQMFPCFSRMIRQKQLKVAARILCISTDETFNSDWRDMKPYNTEVLILNLHSSQYSLPCFTKKMKKLKVLIVTNYGFHRSEIKKFELLGSLSNLKRIRLEKVSVPSLCELKNLQKLSLRMCNTRQAFENCSIQISNAMPYLEEMSIDYCNDLITLPDGLCEISPLKKLSITNCHKLSALPQGIGKLENLEVLRLCSCSDLLEMPNSFEGLNKLSCLDISDCVSLTKLPDDIGELKKLKKLYMKGSKLGELPYSVHKFEQFKHEINVICDEETVTLWENFRAFPNLKIEIFREDIDLNWLHGVHS</sequence>
<dbReference type="SUPFAM" id="SSF52540">
    <property type="entry name" value="P-loop containing nucleoside triphosphate hydrolases"/>
    <property type="match status" value="1"/>
</dbReference>
<dbReference type="Gene3D" id="1.10.10.10">
    <property type="entry name" value="Winged helix-like DNA-binding domain superfamily/Winged helix DNA-binding domain"/>
    <property type="match status" value="1"/>
</dbReference>
<dbReference type="EMBL" id="QZWG01000001">
    <property type="protein sequence ID" value="RZC30601.1"/>
    <property type="molecule type" value="Genomic_DNA"/>
</dbReference>
<keyword evidence="7" id="KW-1185">Reference proteome</keyword>
<dbReference type="GO" id="GO:0006952">
    <property type="term" value="P:defense response"/>
    <property type="evidence" value="ECO:0007669"/>
    <property type="project" value="UniProtKB-KW"/>
</dbReference>
<feature type="domain" description="RPW8" evidence="5">
    <location>
        <begin position="1"/>
        <end position="146"/>
    </location>
</feature>
<dbReference type="PRINTS" id="PR00364">
    <property type="entry name" value="DISEASERSIST"/>
</dbReference>
<dbReference type="GO" id="GO:0043531">
    <property type="term" value="F:ADP binding"/>
    <property type="evidence" value="ECO:0007669"/>
    <property type="project" value="InterPro"/>
</dbReference>
<dbReference type="Gene3D" id="3.80.10.10">
    <property type="entry name" value="Ribonuclease Inhibitor"/>
    <property type="match status" value="1"/>
</dbReference>
<evidence type="ECO:0000256" key="3">
    <source>
        <dbReference type="ARBA" id="ARBA00022821"/>
    </source>
</evidence>
<evidence type="ECO:0000256" key="1">
    <source>
        <dbReference type="ARBA" id="ARBA00008894"/>
    </source>
</evidence>
<dbReference type="InterPro" id="IPR002182">
    <property type="entry name" value="NB-ARC"/>
</dbReference>
<keyword evidence="2" id="KW-0677">Repeat</keyword>
<accession>A0A445M5E3</accession>
<evidence type="ECO:0000313" key="6">
    <source>
        <dbReference type="EMBL" id="RZC30601.1"/>
    </source>
</evidence>
<evidence type="ECO:0000313" key="7">
    <source>
        <dbReference type="Proteomes" id="UP000289340"/>
    </source>
</evidence>
<dbReference type="Gene3D" id="1.10.8.430">
    <property type="entry name" value="Helical domain of apoptotic protease-activating factors"/>
    <property type="match status" value="1"/>
</dbReference>
<feature type="coiled-coil region" evidence="4">
    <location>
        <begin position="48"/>
        <end position="75"/>
    </location>
</feature>
<dbReference type="Proteomes" id="UP000289340">
    <property type="component" value="Chromosome 1"/>
</dbReference>
<dbReference type="PROSITE" id="PS51153">
    <property type="entry name" value="RPW8"/>
    <property type="match status" value="1"/>
</dbReference>
<protein>
    <submittedName>
        <fullName evidence="6">Putative disease resistance protein</fullName>
    </submittedName>
</protein>
<organism evidence="6 7">
    <name type="scientific">Glycine soja</name>
    <name type="common">Wild soybean</name>
    <dbReference type="NCBI Taxonomy" id="3848"/>
    <lineage>
        <taxon>Eukaryota</taxon>
        <taxon>Viridiplantae</taxon>
        <taxon>Streptophyta</taxon>
        <taxon>Embryophyta</taxon>
        <taxon>Tracheophyta</taxon>
        <taxon>Spermatophyta</taxon>
        <taxon>Magnoliopsida</taxon>
        <taxon>eudicotyledons</taxon>
        <taxon>Gunneridae</taxon>
        <taxon>Pentapetalae</taxon>
        <taxon>rosids</taxon>
        <taxon>fabids</taxon>
        <taxon>Fabales</taxon>
        <taxon>Fabaceae</taxon>
        <taxon>Papilionoideae</taxon>
        <taxon>50 kb inversion clade</taxon>
        <taxon>NPAAA clade</taxon>
        <taxon>indigoferoid/millettioid clade</taxon>
        <taxon>Phaseoleae</taxon>
        <taxon>Glycine</taxon>
        <taxon>Glycine subgen. Soja</taxon>
    </lineage>
</organism>
<reference evidence="6 7" key="1">
    <citation type="submission" date="2018-09" db="EMBL/GenBank/DDBJ databases">
        <title>A high-quality reference genome of wild soybean provides a powerful tool to mine soybean genomes.</title>
        <authorList>
            <person name="Xie M."/>
            <person name="Chung C.Y.L."/>
            <person name="Li M.-W."/>
            <person name="Wong F.-L."/>
            <person name="Chan T.-F."/>
            <person name="Lam H.-M."/>
        </authorList>
    </citation>
    <scope>NUCLEOTIDE SEQUENCE [LARGE SCALE GENOMIC DNA]</scope>
    <source>
        <strain evidence="7">cv. W05</strain>
        <tissue evidence="6">Hypocotyl of etiolated seedlings</tissue>
    </source>
</reference>
<dbReference type="InterPro" id="IPR036388">
    <property type="entry name" value="WH-like_DNA-bd_sf"/>
</dbReference>
<dbReference type="InterPro" id="IPR008808">
    <property type="entry name" value="Powdery_mildew-R_dom"/>
</dbReference>
<keyword evidence="3" id="KW-0611">Plant defense</keyword>
<dbReference type="SUPFAM" id="SSF52058">
    <property type="entry name" value="L domain-like"/>
    <property type="match status" value="1"/>
</dbReference>
<dbReference type="PANTHER" id="PTHR36766:SF28">
    <property type="entry name" value="PLANT BROAD-SPECTRUM MILDEW RESISTANCE PROTEIN RPW8"/>
    <property type="match status" value="1"/>
</dbReference>
<gene>
    <name evidence="6" type="ORF">D0Y65_001927</name>
</gene>
<proteinExistence type="inferred from homology"/>
<dbReference type="Pfam" id="PF00931">
    <property type="entry name" value="NB-ARC"/>
    <property type="match status" value="1"/>
</dbReference>
<name>A0A445M5E3_GLYSO</name>
<dbReference type="Gramene" id="XM_028387306.1">
    <property type="protein sequence ID" value="XP_028243107.1"/>
    <property type="gene ID" value="LOC114421407"/>
</dbReference>
<dbReference type="Gene3D" id="3.40.50.300">
    <property type="entry name" value="P-loop containing nucleotide triphosphate hydrolases"/>
    <property type="match status" value="1"/>
</dbReference>